<dbReference type="PROSITE" id="PS50279">
    <property type="entry name" value="BPTI_KUNITZ_2"/>
    <property type="match status" value="2"/>
</dbReference>
<gene>
    <name evidence="8" type="ORF">PARMNEM_LOCUS9224</name>
</gene>
<evidence type="ECO:0000256" key="3">
    <source>
        <dbReference type="ARBA" id="ARBA00022690"/>
    </source>
</evidence>
<evidence type="ECO:0000256" key="1">
    <source>
        <dbReference type="ARBA" id="ARBA00004613"/>
    </source>
</evidence>
<reference evidence="8 9" key="1">
    <citation type="submission" date="2023-11" db="EMBL/GenBank/DDBJ databases">
        <authorList>
            <person name="Hedman E."/>
            <person name="Englund M."/>
            <person name="Stromberg M."/>
            <person name="Nyberg Akerstrom W."/>
            <person name="Nylinder S."/>
            <person name="Jareborg N."/>
            <person name="Kallberg Y."/>
            <person name="Kronander E."/>
        </authorList>
    </citation>
    <scope>NUCLEOTIDE SEQUENCE [LARGE SCALE GENOMIC DNA]</scope>
</reference>
<sequence>MGIFFVLLIHIFVVFFTARRSLLLHFSFISDLTFYDPEVLCKIQPSKYDCDEKGLVSAYYYDIKLQDCRSYEFGKCKLNVNQFTSLSDCHNTCRESGIKPIPKLTPSMYCRLQPDFGNCNSYHPMWYFELDTRTCRGFSYSGCGGNFNRFSTSKICSDVCQGMV</sequence>
<evidence type="ECO:0000256" key="4">
    <source>
        <dbReference type="ARBA" id="ARBA00022729"/>
    </source>
</evidence>
<evidence type="ECO:0000313" key="8">
    <source>
        <dbReference type="EMBL" id="CAK1588606.1"/>
    </source>
</evidence>
<dbReference type="Proteomes" id="UP001314205">
    <property type="component" value="Unassembled WGS sequence"/>
</dbReference>
<dbReference type="GO" id="GO:0005615">
    <property type="term" value="C:extracellular space"/>
    <property type="evidence" value="ECO:0007669"/>
    <property type="project" value="TreeGrafter"/>
</dbReference>
<dbReference type="SUPFAM" id="SSF57362">
    <property type="entry name" value="BPTI-like"/>
    <property type="match status" value="2"/>
</dbReference>
<dbReference type="InterPro" id="IPR002223">
    <property type="entry name" value="Kunitz_BPTI"/>
</dbReference>
<dbReference type="InterPro" id="IPR036880">
    <property type="entry name" value="Kunitz_BPTI_sf"/>
</dbReference>
<dbReference type="GO" id="GO:0048019">
    <property type="term" value="F:receptor antagonist activity"/>
    <property type="evidence" value="ECO:0007669"/>
    <property type="project" value="TreeGrafter"/>
</dbReference>
<dbReference type="PROSITE" id="PS00280">
    <property type="entry name" value="BPTI_KUNITZ_1"/>
    <property type="match status" value="1"/>
</dbReference>
<keyword evidence="9" id="KW-1185">Reference proteome</keyword>
<name>A0AAV1L014_9NEOP</name>
<comment type="subcellular location">
    <subcellularLocation>
        <location evidence="1">Secreted</location>
    </subcellularLocation>
</comment>
<proteinExistence type="predicted"/>
<protein>
    <recommendedName>
        <fullName evidence="7">BPTI/Kunitz inhibitor domain-containing protein</fullName>
    </recommendedName>
</protein>
<dbReference type="GO" id="GO:0004867">
    <property type="term" value="F:serine-type endopeptidase inhibitor activity"/>
    <property type="evidence" value="ECO:0007669"/>
    <property type="project" value="UniProtKB-KW"/>
</dbReference>
<dbReference type="SMART" id="SM00131">
    <property type="entry name" value="KU"/>
    <property type="match status" value="2"/>
</dbReference>
<evidence type="ECO:0000256" key="2">
    <source>
        <dbReference type="ARBA" id="ARBA00022525"/>
    </source>
</evidence>
<keyword evidence="4" id="KW-0732">Signal</keyword>
<keyword evidence="2" id="KW-0964">Secreted</keyword>
<dbReference type="InterPro" id="IPR020901">
    <property type="entry name" value="Prtase_inh_Kunz-CS"/>
</dbReference>
<evidence type="ECO:0000256" key="5">
    <source>
        <dbReference type="ARBA" id="ARBA00022900"/>
    </source>
</evidence>
<accession>A0AAV1L014</accession>
<dbReference type="EMBL" id="CAVLGL010000082">
    <property type="protein sequence ID" value="CAK1588606.1"/>
    <property type="molecule type" value="Genomic_DNA"/>
</dbReference>
<comment type="caution">
    <text evidence="8">The sequence shown here is derived from an EMBL/GenBank/DDBJ whole genome shotgun (WGS) entry which is preliminary data.</text>
</comment>
<keyword evidence="6" id="KW-1015">Disulfide bond</keyword>
<dbReference type="PANTHER" id="PTHR45938:SF7">
    <property type="entry name" value="WAP, KAZAL, IMMUNOGLOBULIN, KUNITZ AND NTR DOMAIN-CONTAINING PROTEIN 2"/>
    <property type="match status" value="1"/>
</dbReference>
<dbReference type="Gene3D" id="4.10.410.10">
    <property type="entry name" value="Pancreatic trypsin inhibitor Kunitz domain"/>
    <property type="match status" value="2"/>
</dbReference>
<organism evidence="8 9">
    <name type="scientific">Parnassius mnemosyne</name>
    <name type="common">clouded apollo</name>
    <dbReference type="NCBI Taxonomy" id="213953"/>
    <lineage>
        <taxon>Eukaryota</taxon>
        <taxon>Metazoa</taxon>
        <taxon>Ecdysozoa</taxon>
        <taxon>Arthropoda</taxon>
        <taxon>Hexapoda</taxon>
        <taxon>Insecta</taxon>
        <taxon>Pterygota</taxon>
        <taxon>Neoptera</taxon>
        <taxon>Endopterygota</taxon>
        <taxon>Lepidoptera</taxon>
        <taxon>Glossata</taxon>
        <taxon>Ditrysia</taxon>
        <taxon>Papilionoidea</taxon>
        <taxon>Papilionidae</taxon>
        <taxon>Parnassiinae</taxon>
        <taxon>Parnassini</taxon>
        <taxon>Parnassius</taxon>
        <taxon>Driopa</taxon>
    </lineage>
</organism>
<keyword evidence="5" id="KW-0722">Serine protease inhibitor</keyword>
<dbReference type="Pfam" id="PF00014">
    <property type="entry name" value="Kunitz_BPTI"/>
    <property type="match status" value="2"/>
</dbReference>
<keyword evidence="3" id="KW-0646">Protease inhibitor</keyword>
<dbReference type="PANTHER" id="PTHR45938">
    <property type="entry name" value="ACP24A4-RELATED"/>
    <property type="match status" value="1"/>
</dbReference>
<dbReference type="AlphaFoldDB" id="A0AAV1L014"/>
<evidence type="ECO:0000313" key="9">
    <source>
        <dbReference type="Proteomes" id="UP001314205"/>
    </source>
</evidence>
<dbReference type="GO" id="GO:0050431">
    <property type="term" value="F:transforming growth factor beta binding"/>
    <property type="evidence" value="ECO:0007669"/>
    <property type="project" value="TreeGrafter"/>
</dbReference>
<dbReference type="FunFam" id="4.10.410.10:FF:000020">
    <property type="entry name" value="Collagen, type VI, alpha 3"/>
    <property type="match status" value="1"/>
</dbReference>
<evidence type="ECO:0000256" key="6">
    <source>
        <dbReference type="ARBA" id="ARBA00023157"/>
    </source>
</evidence>
<feature type="domain" description="BPTI/Kunitz inhibitor" evidence="7">
    <location>
        <begin position="41"/>
        <end position="93"/>
    </location>
</feature>
<dbReference type="PRINTS" id="PR00759">
    <property type="entry name" value="BASICPTASE"/>
</dbReference>
<feature type="domain" description="BPTI/Kunitz inhibitor" evidence="7">
    <location>
        <begin position="110"/>
        <end position="160"/>
    </location>
</feature>
<evidence type="ECO:0000259" key="7">
    <source>
        <dbReference type="PROSITE" id="PS50279"/>
    </source>
</evidence>
<dbReference type="CDD" id="cd00109">
    <property type="entry name" value="Kunitz-type"/>
    <property type="match status" value="1"/>
</dbReference>